<dbReference type="Pfam" id="PF13450">
    <property type="entry name" value="NAD_binding_8"/>
    <property type="match status" value="1"/>
</dbReference>
<dbReference type="AlphaFoldDB" id="A0A932M2L7"/>
<dbReference type="PANTHER" id="PTHR42783">
    <property type="entry name" value="GLUTAMATE SYNTHASE [NADPH] SMALL CHAIN"/>
    <property type="match status" value="1"/>
</dbReference>
<proteinExistence type="predicted"/>
<protein>
    <submittedName>
        <fullName evidence="2">NAD(P)-binding protein</fullName>
    </submittedName>
</protein>
<gene>
    <name evidence="2" type="ORF">HYY65_13530</name>
</gene>
<dbReference type="Gene3D" id="3.50.50.60">
    <property type="entry name" value="FAD/NAD(P)-binding domain"/>
    <property type="match status" value="1"/>
</dbReference>
<dbReference type="PRINTS" id="PR00419">
    <property type="entry name" value="ADXRDTASE"/>
</dbReference>
<dbReference type="InterPro" id="IPR036188">
    <property type="entry name" value="FAD/NAD-bd_sf"/>
</dbReference>
<dbReference type="InterPro" id="IPR028261">
    <property type="entry name" value="DPD_II"/>
</dbReference>
<evidence type="ECO:0000259" key="1">
    <source>
        <dbReference type="Pfam" id="PF14691"/>
    </source>
</evidence>
<dbReference type="Pfam" id="PF14691">
    <property type="entry name" value="Fer4_20"/>
    <property type="match status" value="1"/>
</dbReference>
<dbReference type="SUPFAM" id="SSF46548">
    <property type="entry name" value="alpha-helical ferredoxin"/>
    <property type="match status" value="1"/>
</dbReference>
<accession>A0A932M2L7</accession>
<evidence type="ECO:0000313" key="3">
    <source>
        <dbReference type="Proteomes" id="UP000741360"/>
    </source>
</evidence>
<dbReference type="EMBL" id="JACPSX010000259">
    <property type="protein sequence ID" value="MBI3016046.1"/>
    <property type="molecule type" value="Genomic_DNA"/>
</dbReference>
<feature type="domain" description="Dihydroprymidine dehydrogenase" evidence="1">
    <location>
        <begin position="18"/>
        <end position="94"/>
    </location>
</feature>
<organism evidence="2 3">
    <name type="scientific">Tectimicrobiota bacterium</name>
    <dbReference type="NCBI Taxonomy" id="2528274"/>
    <lineage>
        <taxon>Bacteria</taxon>
        <taxon>Pseudomonadati</taxon>
        <taxon>Nitrospinota/Tectimicrobiota group</taxon>
        <taxon>Candidatus Tectimicrobiota</taxon>
    </lineage>
</organism>
<name>A0A932M2L7_UNCTE</name>
<dbReference type="GO" id="GO:0051536">
    <property type="term" value="F:iron-sulfur cluster binding"/>
    <property type="evidence" value="ECO:0007669"/>
    <property type="project" value="InterPro"/>
</dbReference>
<dbReference type="PANTHER" id="PTHR42783:SF3">
    <property type="entry name" value="GLUTAMATE SYNTHASE [NADPH] SMALL CHAIN-RELATED"/>
    <property type="match status" value="1"/>
</dbReference>
<reference evidence="2" key="1">
    <citation type="submission" date="2020-07" db="EMBL/GenBank/DDBJ databases">
        <title>Huge and variable diversity of episymbiotic CPR bacteria and DPANN archaea in groundwater ecosystems.</title>
        <authorList>
            <person name="He C.Y."/>
            <person name="Keren R."/>
            <person name="Whittaker M."/>
            <person name="Farag I.F."/>
            <person name="Doudna J."/>
            <person name="Cate J.H.D."/>
            <person name="Banfield J.F."/>
        </authorList>
    </citation>
    <scope>NUCLEOTIDE SEQUENCE</scope>
    <source>
        <strain evidence="2">NC_groundwater_717_Ag_S-0.2um_59_8</strain>
    </source>
</reference>
<dbReference type="InterPro" id="IPR009051">
    <property type="entry name" value="Helical_ferredxn"/>
</dbReference>
<comment type="caution">
    <text evidence="2">The sequence shown here is derived from an EMBL/GenBank/DDBJ whole genome shotgun (WGS) entry which is preliminary data.</text>
</comment>
<dbReference type="Gene3D" id="1.10.1060.10">
    <property type="entry name" value="Alpha-helical ferredoxin"/>
    <property type="match status" value="1"/>
</dbReference>
<sequence>MPGKFQVELPDFSHWQKTVKCQDACPVHTDARGYVAAIAEGDPEKAYVIAREPNPFASICGRVCAAPCEIACRRGDVDAAIAIRALKRFVTERFGVEALLTLGRKAEVAAENLGFNLVAKRKLLLESHSIQDLSALQNLATLSGPPLKKDVSGPKRVAVIGSGVAGLTCAHDLAVLGYRVTVFEAQKIPGGMLVLGVPEYRLPRALIRAEIDAILELGVDLKMGRKLGRDFSIQDLRAEGFDAIFIAIGAHKTRELRMDGVEFDGVFR</sequence>
<dbReference type="Proteomes" id="UP000741360">
    <property type="component" value="Unassembled WGS sequence"/>
</dbReference>
<dbReference type="SUPFAM" id="SSF51971">
    <property type="entry name" value="Nucleotide-binding domain"/>
    <property type="match status" value="1"/>
</dbReference>
<feature type="non-terminal residue" evidence="2">
    <location>
        <position position="268"/>
    </location>
</feature>
<evidence type="ECO:0000313" key="2">
    <source>
        <dbReference type="EMBL" id="MBI3016046.1"/>
    </source>
</evidence>